<dbReference type="EMBL" id="BKCJ010002402">
    <property type="protein sequence ID" value="GEU48313.1"/>
    <property type="molecule type" value="Genomic_DNA"/>
</dbReference>
<comment type="caution">
    <text evidence="2">The sequence shown here is derived from an EMBL/GenBank/DDBJ whole genome shotgun (WGS) entry which is preliminary data.</text>
</comment>
<evidence type="ECO:0000313" key="2">
    <source>
        <dbReference type="EMBL" id="GEU48313.1"/>
    </source>
</evidence>
<reference evidence="2" key="1">
    <citation type="journal article" date="2019" name="Sci. Rep.">
        <title>Draft genome of Tanacetum cinerariifolium, the natural source of mosquito coil.</title>
        <authorList>
            <person name="Yamashiro T."/>
            <person name="Shiraishi A."/>
            <person name="Satake H."/>
            <person name="Nakayama K."/>
        </authorList>
    </citation>
    <scope>NUCLEOTIDE SEQUENCE</scope>
</reference>
<accession>A0A6L2KFQ5</accession>
<sequence>MRIDQIRDIMQFPHHLQGITCLPKRDLRLIDEHFESVYVDVISNITPSDVKTVKTIDVNHKGVFSTKKPKPVMRNNFSPPVIEDWHSDDESGEEISPTVEVKTVKPNVEKIKYVKPARETFKTEESPKQHKHHLRGNQ</sequence>
<dbReference type="AlphaFoldDB" id="A0A6L2KFQ5"/>
<organism evidence="2">
    <name type="scientific">Tanacetum cinerariifolium</name>
    <name type="common">Dalmatian daisy</name>
    <name type="synonym">Chrysanthemum cinerariifolium</name>
    <dbReference type="NCBI Taxonomy" id="118510"/>
    <lineage>
        <taxon>Eukaryota</taxon>
        <taxon>Viridiplantae</taxon>
        <taxon>Streptophyta</taxon>
        <taxon>Embryophyta</taxon>
        <taxon>Tracheophyta</taxon>
        <taxon>Spermatophyta</taxon>
        <taxon>Magnoliopsida</taxon>
        <taxon>eudicotyledons</taxon>
        <taxon>Gunneridae</taxon>
        <taxon>Pentapetalae</taxon>
        <taxon>asterids</taxon>
        <taxon>campanulids</taxon>
        <taxon>Asterales</taxon>
        <taxon>Asteraceae</taxon>
        <taxon>Asteroideae</taxon>
        <taxon>Anthemideae</taxon>
        <taxon>Anthemidinae</taxon>
        <taxon>Tanacetum</taxon>
    </lineage>
</organism>
<feature type="compositionally biased region" description="Basic residues" evidence="1">
    <location>
        <begin position="129"/>
        <end position="138"/>
    </location>
</feature>
<feature type="region of interest" description="Disordered" evidence="1">
    <location>
        <begin position="119"/>
        <end position="138"/>
    </location>
</feature>
<name>A0A6L2KFQ5_TANCI</name>
<feature type="compositionally biased region" description="Basic and acidic residues" evidence="1">
    <location>
        <begin position="119"/>
        <end position="128"/>
    </location>
</feature>
<gene>
    <name evidence="2" type="ORF">Tci_020291</name>
</gene>
<evidence type="ECO:0000256" key="1">
    <source>
        <dbReference type="SAM" id="MobiDB-lite"/>
    </source>
</evidence>
<proteinExistence type="predicted"/>
<protein>
    <submittedName>
        <fullName evidence="2">Uncharacterized protein</fullName>
    </submittedName>
</protein>
<feature type="region of interest" description="Disordered" evidence="1">
    <location>
        <begin position="65"/>
        <end position="97"/>
    </location>
</feature>